<evidence type="ECO:0000256" key="3">
    <source>
        <dbReference type="ARBA" id="ARBA00023125"/>
    </source>
</evidence>
<keyword evidence="3" id="KW-0238">DNA-binding</keyword>
<dbReference type="Proteomes" id="UP000076234">
    <property type="component" value="Chromosome"/>
</dbReference>
<dbReference type="InterPro" id="IPR052021">
    <property type="entry name" value="Type-I_RS_S_subunit"/>
</dbReference>
<keyword evidence="2" id="KW-0680">Restriction system</keyword>
<dbReference type="Pfam" id="PF01420">
    <property type="entry name" value="Methylase_S"/>
    <property type="match status" value="2"/>
</dbReference>
<dbReference type="SUPFAM" id="SSF116734">
    <property type="entry name" value="DNA methylase specificity domain"/>
    <property type="match status" value="2"/>
</dbReference>
<accession>A0A142VTN9</accession>
<dbReference type="EMBL" id="CP013342">
    <property type="protein sequence ID" value="AMU93101.1"/>
    <property type="molecule type" value="Genomic_DNA"/>
</dbReference>
<dbReference type="PANTHER" id="PTHR30408">
    <property type="entry name" value="TYPE-1 RESTRICTION ENZYME ECOKI SPECIFICITY PROTEIN"/>
    <property type="match status" value="1"/>
</dbReference>
<dbReference type="Gene3D" id="1.10.287.1120">
    <property type="entry name" value="Bipartite methylase S protein"/>
    <property type="match status" value="1"/>
</dbReference>
<evidence type="ECO:0000256" key="2">
    <source>
        <dbReference type="ARBA" id="ARBA00022747"/>
    </source>
</evidence>
<dbReference type="KEGG" id="ster:AOA14_00570"/>
<evidence type="ECO:0000313" key="6">
    <source>
        <dbReference type="Proteomes" id="UP000076234"/>
    </source>
</evidence>
<reference evidence="5 6" key="2">
    <citation type="journal article" date="2016" name="Genome Announc.">
        <title>Complete Genome Sequence of Sphingopyxis terrae Strain 203-1 (NBRC 111660), a Polyethylene Glycol Degrader.</title>
        <authorList>
            <person name="Ohtsubo Y."/>
            <person name="Nonoyama S."/>
            <person name="Nagata Y."/>
            <person name="Numata M."/>
            <person name="Tsuchikane K."/>
            <person name="Hosoyama A."/>
            <person name="Yamazoe A."/>
            <person name="Tsuda M."/>
            <person name="Fujita N."/>
            <person name="Kawai F."/>
        </authorList>
    </citation>
    <scope>NUCLEOTIDE SEQUENCE [LARGE SCALE GENOMIC DNA]</scope>
    <source>
        <strain evidence="5 6">203-1</strain>
    </source>
</reference>
<dbReference type="PANTHER" id="PTHR30408:SF12">
    <property type="entry name" value="TYPE I RESTRICTION ENZYME MJAVIII SPECIFICITY SUBUNIT"/>
    <property type="match status" value="1"/>
</dbReference>
<dbReference type="REBASE" id="142143">
    <property type="entry name" value="S.Ste15098ORF575P"/>
</dbReference>
<evidence type="ECO:0000313" key="5">
    <source>
        <dbReference type="EMBL" id="AMU93101.1"/>
    </source>
</evidence>
<dbReference type="GO" id="GO:0003677">
    <property type="term" value="F:DNA binding"/>
    <property type="evidence" value="ECO:0007669"/>
    <property type="project" value="UniProtKB-KW"/>
</dbReference>
<dbReference type="GO" id="GO:0009307">
    <property type="term" value="P:DNA restriction-modification system"/>
    <property type="evidence" value="ECO:0007669"/>
    <property type="project" value="UniProtKB-KW"/>
</dbReference>
<comment type="similarity">
    <text evidence="1">Belongs to the type-I restriction system S methylase family.</text>
</comment>
<organism evidence="5 6">
    <name type="scientific">Sphingopyxis terrae subsp. terrae NBRC 15098</name>
    <dbReference type="NCBI Taxonomy" id="1219058"/>
    <lineage>
        <taxon>Bacteria</taxon>
        <taxon>Pseudomonadati</taxon>
        <taxon>Pseudomonadota</taxon>
        <taxon>Alphaproteobacteria</taxon>
        <taxon>Sphingomonadales</taxon>
        <taxon>Sphingomonadaceae</taxon>
        <taxon>Sphingopyxis</taxon>
    </lineage>
</organism>
<dbReference type="Gene3D" id="3.90.220.20">
    <property type="entry name" value="DNA methylase specificity domains"/>
    <property type="match status" value="2"/>
</dbReference>
<dbReference type="STRING" id="1219058.AOA14_00570"/>
<gene>
    <name evidence="5" type="ORF">AOA14_00570</name>
</gene>
<evidence type="ECO:0000259" key="4">
    <source>
        <dbReference type="Pfam" id="PF01420"/>
    </source>
</evidence>
<reference evidence="6" key="1">
    <citation type="submission" date="2015-11" db="EMBL/GenBank/DDBJ databases">
        <title>Complete genome sequence of a polyethylene glycol-degrading strain Sphingopyxis terrae strain 203-1 (NBRC 15098).</title>
        <authorList>
            <person name="Yoshiyuki O."/>
            <person name="Shouta N."/>
            <person name="Nagata Y."/>
            <person name="Numata M."/>
            <person name="Tsuchikane K."/>
            <person name="Hosoyama A."/>
            <person name="Yamazoe A."/>
            <person name="Tsuda M."/>
            <person name="Fujita N."/>
            <person name="Kawai F."/>
        </authorList>
    </citation>
    <scope>NUCLEOTIDE SEQUENCE [LARGE SCALE GENOMIC DNA]</scope>
    <source>
        <strain evidence="6">203-1</strain>
    </source>
</reference>
<dbReference type="InterPro" id="IPR044946">
    <property type="entry name" value="Restrct_endonuc_typeI_TRD_sf"/>
</dbReference>
<proteinExistence type="inferred from homology"/>
<dbReference type="AlphaFoldDB" id="A0A142VTN9"/>
<feature type="domain" description="Type I restriction modification DNA specificity" evidence="4">
    <location>
        <begin position="339"/>
        <end position="384"/>
    </location>
</feature>
<dbReference type="InterPro" id="IPR000055">
    <property type="entry name" value="Restrct_endonuc_typeI_TRD"/>
</dbReference>
<feature type="domain" description="Type I restriction modification DNA specificity" evidence="4">
    <location>
        <begin position="1"/>
        <end position="164"/>
    </location>
</feature>
<evidence type="ECO:0000256" key="1">
    <source>
        <dbReference type="ARBA" id="ARBA00010923"/>
    </source>
</evidence>
<dbReference type="RefSeq" id="WP_062900410.1">
    <property type="nucleotide sequence ID" value="NZ_CP013342.1"/>
</dbReference>
<name>A0A142VTN9_9SPHN</name>
<protein>
    <recommendedName>
        <fullName evidence="4">Type I restriction modification DNA specificity domain-containing protein</fullName>
    </recommendedName>
</protein>
<sequence length="421" mass="46248">MSEWVERPLGKLVSFKKGKKVETSDLALDGFLPYLGASSLTGGEDGFALPNGGISCVASDALMLWDGERSGLVGPGKSGVISSTVMRLRPEAEMTGRYLVHCLRDRFEWIQARRTGTGVPHVPKDLGRILELRFPEAESEQNTICNILDALDTQIEATEGLIAKQERVRAGLMQDLFTRGVDEHGQLRPPRHQAPHLYHQTELGWLPLGWEVDRITKCVNSSSDATIGPFGSNLVASDYRNSGVPVIFVRDVKPERFIWKSDVFVDSAKAKSLAAHESQPGDVIATKMGFPPCIACIHPMDFPAAIITADMIRLRVSRRDVAIPEFVASALNSEVVLAQVRAITGGVTRPKITLADFRSLRLAFPPVTEQKLIFDRMKLIDGLIDDHLRELAKLALQKSGLMQDLLTGKIPVTPLLESMPA</sequence>